<dbReference type="Pfam" id="PF10298">
    <property type="entry name" value="WhiA_N"/>
    <property type="match status" value="1"/>
</dbReference>
<dbReference type="GO" id="GO:0043937">
    <property type="term" value="P:regulation of sporulation"/>
    <property type="evidence" value="ECO:0007669"/>
    <property type="project" value="InterPro"/>
</dbReference>
<gene>
    <name evidence="4 8" type="primary">whiA</name>
    <name evidence="8" type="ORF">NUW87_01205</name>
</gene>
<dbReference type="InterPro" id="IPR039518">
    <property type="entry name" value="WhiA_LAGLIDADG_dom"/>
</dbReference>
<sequence length="322" mass="34197">MALTAKAKDELLRATGGGLEARAAEATALIRFGGELQPSENGVAIVADFEEEAVAQRLAVTLTDLCAVEASVELLPPTSGSRESRYEVRVCDGAADVIRRLKLVTASGHPVVGMPRQIISGDMSGVEAAWRGAFLARGRLAEPGRTASLEVACPGQEAALALVGLARRMGLTAKTRETRGIERVTLRDGEAIGILLSRMGAPATRIEWDTKRESRAVKAKANSRLATFDDANTRRSAQAAAAAAARVERAMEILGDDVPEHLAEAGFLRAEHRHASLEELGRLAEPQMTKDAVAGRIRRLLSLADKRAAELGVEDTHGSPTT</sequence>
<dbReference type="AlphaFoldDB" id="A0A9Q4IFG1"/>
<dbReference type="Pfam" id="PF14527">
    <property type="entry name" value="LAGLIDADG_WhiA"/>
    <property type="match status" value="1"/>
</dbReference>
<reference evidence="8" key="1">
    <citation type="submission" date="2022-08" db="EMBL/GenBank/DDBJ databases">
        <title>Corynebacterium sp. nov., isolated from clinical breast specimens.</title>
        <authorList>
            <person name="Zhang T."/>
        </authorList>
    </citation>
    <scope>NUCLEOTIDE SEQUENCE</scope>
    <source>
        <strain evidence="8">CCUG 57942</strain>
    </source>
</reference>
<evidence type="ECO:0000256" key="2">
    <source>
        <dbReference type="ARBA" id="ARBA00023125"/>
    </source>
</evidence>
<comment type="similarity">
    <text evidence="4">Belongs to the WhiA family.</text>
</comment>
<dbReference type="InterPro" id="IPR018478">
    <property type="entry name" value="Sporu_reg_WhiA_N_dom"/>
</dbReference>
<evidence type="ECO:0000259" key="5">
    <source>
        <dbReference type="Pfam" id="PF02650"/>
    </source>
</evidence>
<evidence type="ECO:0000256" key="4">
    <source>
        <dbReference type="HAMAP-Rule" id="MF_01420"/>
    </source>
</evidence>
<dbReference type="NCBIfam" id="TIGR00647">
    <property type="entry name" value="DNA_bind_WhiA"/>
    <property type="match status" value="1"/>
</dbReference>
<dbReference type="GO" id="GO:0003677">
    <property type="term" value="F:DNA binding"/>
    <property type="evidence" value="ECO:0007669"/>
    <property type="project" value="UniProtKB-UniRule"/>
</dbReference>
<dbReference type="RefSeq" id="WP_239218139.1">
    <property type="nucleotide sequence ID" value="NZ_BAABDP010000009.1"/>
</dbReference>
<dbReference type="InterPro" id="IPR023054">
    <property type="entry name" value="Sporulation_regulator_WhiA_C"/>
</dbReference>
<comment type="function">
    <text evidence="4">Involved in cell division and chromosome segregation.</text>
</comment>
<dbReference type="PANTHER" id="PTHR37307:SF1">
    <property type="entry name" value="CELL DIVISION PROTEIN WHIA-RELATED"/>
    <property type="match status" value="1"/>
</dbReference>
<keyword evidence="2 4" id="KW-0238">DNA-binding</keyword>
<evidence type="ECO:0000256" key="1">
    <source>
        <dbReference type="ARBA" id="ARBA00022618"/>
    </source>
</evidence>
<dbReference type="HAMAP" id="MF_01420">
    <property type="entry name" value="HTH_type_WhiA"/>
    <property type="match status" value="1"/>
</dbReference>
<feature type="domain" description="Sporulation regulator WhiA C-terminal" evidence="5">
    <location>
        <begin position="224"/>
        <end position="304"/>
    </location>
</feature>
<dbReference type="Pfam" id="PF02650">
    <property type="entry name" value="HTH_WhiA"/>
    <property type="match status" value="1"/>
</dbReference>
<dbReference type="Gene3D" id="3.10.28.10">
    <property type="entry name" value="Homing endonucleases"/>
    <property type="match status" value="1"/>
</dbReference>
<protein>
    <recommendedName>
        <fullName evidence="4">Probable cell division protein WhiA</fullName>
    </recommendedName>
</protein>
<dbReference type="EMBL" id="JANRML010000001">
    <property type="protein sequence ID" value="MCZ2219994.1"/>
    <property type="molecule type" value="Genomic_DNA"/>
</dbReference>
<name>A0A9Q4IFG1_9CORY</name>
<comment type="caution">
    <text evidence="8">The sequence shown here is derived from an EMBL/GenBank/DDBJ whole genome shotgun (WGS) entry which is preliminary data.</text>
</comment>
<keyword evidence="3 4" id="KW-0131">Cell cycle</keyword>
<keyword evidence="9" id="KW-1185">Reference proteome</keyword>
<evidence type="ECO:0000256" key="3">
    <source>
        <dbReference type="ARBA" id="ARBA00023306"/>
    </source>
</evidence>
<feature type="domain" description="Sporulation transcription regulator WhiA N-terminal" evidence="6">
    <location>
        <begin position="21"/>
        <end position="104"/>
    </location>
</feature>
<keyword evidence="1 4" id="KW-0132">Cell division</keyword>
<dbReference type="PANTHER" id="PTHR37307">
    <property type="entry name" value="CELL DIVISION PROTEIN WHIA-RELATED"/>
    <property type="match status" value="1"/>
</dbReference>
<evidence type="ECO:0000313" key="8">
    <source>
        <dbReference type="EMBL" id="MCZ2219994.1"/>
    </source>
</evidence>
<accession>A0A9Q4IFG1</accession>
<dbReference type="GO" id="GO:0051301">
    <property type="term" value="P:cell division"/>
    <property type="evidence" value="ECO:0007669"/>
    <property type="project" value="UniProtKB-UniRule"/>
</dbReference>
<evidence type="ECO:0000313" key="9">
    <source>
        <dbReference type="Proteomes" id="UP001071110"/>
    </source>
</evidence>
<evidence type="ECO:0000259" key="7">
    <source>
        <dbReference type="Pfam" id="PF14527"/>
    </source>
</evidence>
<organism evidence="8 9">
    <name type="scientific">Corynebacterium pilbarense</name>
    <dbReference type="NCBI Taxonomy" id="1288393"/>
    <lineage>
        <taxon>Bacteria</taxon>
        <taxon>Bacillati</taxon>
        <taxon>Actinomycetota</taxon>
        <taxon>Actinomycetes</taxon>
        <taxon>Mycobacteriales</taxon>
        <taxon>Corynebacteriaceae</taxon>
        <taxon>Corynebacterium</taxon>
    </lineage>
</organism>
<dbReference type="InterPro" id="IPR027434">
    <property type="entry name" value="Homing_endonucl"/>
</dbReference>
<feature type="domain" description="WhiA LAGLIDADG-like" evidence="7">
    <location>
        <begin position="127"/>
        <end position="217"/>
    </location>
</feature>
<evidence type="ECO:0000259" key="6">
    <source>
        <dbReference type="Pfam" id="PF10298"/>
    </source>
</evidence>
<dbReference type="Proteomes" id="UP001071110">
    <property type="component" value="Unassembled WGS sequence"/>
</dbReference>
<dbReference type="InterPro" id="IPR003802">
    <property type="entry name" value="Sporulation_regulator_WhiA"/>
</dbReference>
<proteinExistence type="inferred from homology"/>